<dbReference type="Pfam" id="PF07690">
    <property type="entry name" value="MFS_1"/>
    <property type="match status" value="1"/>
</dbReference>
<feature type="transmembrane region" description="Helical" evidence="1">
    <location>
        <begin position="108"/>
        <end position="131"/>
    </location>
</feature>
<feature type="transmembrane region" description="Helical" evidence="1">
    <location>
        <begin position="48"/>
        <end position="69"/>
    </location>
</feature>
<dbReference type="InterPro" id="IPR011701">
    <property type="entry name" value="MFS"/>
</dbReference>
<evidence type="ECO:0000256" key="1">
    <source>
        <dbReference type="SAM" id="Phobius"/>
    </source>
</evidence>
<feature type="transmembrane region" description="Helical" evidence="1">
    <location>
        <begin position="367"/>
        <end position="388"/>
    </location>
</feature>
<feature type="transmembrane region" description="Helical" evidence="1">
    <location>
        <begin position="337"/>
        <end position="360"/>
    </location>
</feature>
<feature type="transmembrane region" description="Helical" evidence="1">
    <location>
        <begin position="280"/>
        <end position="313"/>
    </location>
</feature>
<evidence type="ECO:0000313" key="2">
    <source>
        <dbReference type="EMBL" id="MFC3890668.1"/>
    </source>
</evidence>
<reference evidence="3" key="1">
    <citation type="journal article" date="2019" name="Int. J. Syst. Evol. Microbiol.">
        <title>The Global Catalogue of Microorganisms (GCM) 10K type strain sequencing project: providing services to taxonomists for standard genome sequencing and annotation.</title>
        <authorList>
            <consortium name="The Broad Institute Genomics Platform"/>
            <consortium name="The Broad Institute Genome Sequencing Center for Infectious Disease"/>
            <person name="Wu L."/>
            <person name="Ma J."/>
        </authorList>
    </citation>
    <scope>NUCLEOTIDE SEQUENCE [LARGE SCALE GENOMIC DNA]</scope>
    <source>
        <strain evidence="3">CGMCC 4.7405</strain>
    </source>
</reference>
<feature type="transmembrane region" description="Helical" evidence="1">
    <location>
        <begin position="143"/>
        <end position="162"/>
    </location>
</feature>
<keyword evidence="1" id="KW-1133">Transmembrane helix</keyword>
<dbReference type="InterPro" id="IPR036259">
    <property type="entry name" value="MFS_trans_sf"/>
</dbReference>
<organism evidence="2 3">
    <name type="scientific">Lentzea rhizosphaerae</name>
    <dbReference type="NCBI Taxonomy" id="2041025"/>
    <lineage>
        <taxon>Bacteria</taxon>
        <taxon>Bacillati</taxon>
        <taxon>Actinomycetota</taxon>
        <taxon>Actinomycetes</taxon>
        <taxon>Pseudonocardiales</taxon>
        <taxon>Pseudonocardiaceae</taxon>
        <taxon>Lentzea</taxon>
    </lineage>
</organism>
<dbReference type="EMBL" id="JBHRZI010000005">
    <property type="protein sequence ID" value="MFC3890668.1"/>
    <property type="molecule type" value="Genomic_DNA"/>
</dbReference>
<keyword evidence="3" id="KW-1185">Reference proteome</keyword>
<dbReference type="PANTHER" id="PTHR23542:SF1">
    <property type="entry name" value="MAJOR FACILITATOR SUPERFAMILY (MFS) PROFILE DOMAIN-CONTAINING PROTEIN"/>
    <property type="match status" value="1"/>
</dbReference>
<dbReference type="RefSeq" id="WP_382368930.1">
    <property type="nucleotide sequence ID" value="NZ_JBHRZI010000005.1"/>
</dbReference>
<keyword evidence="1" id="KW-0812">Transmembrane</keyword>
<feature type="transmembrane region" description="Helical" evidence="1">
    <location>
        <begin position="247"/>
        <end position="268"/>
    </location>
</feature>
<feature type="transmembrane region" description="Helical" evidence="1">
    <location>
        <begin position="81"/>
        <end position="102"/>
    </location>
</feature>
<protein>
    <submittedName>
        <fullName evidence="2">MFS transporter</fullName>
    </submittedName>
</protein>
<dbReference type="PANTHER" id="PTHR23542">
    <property type="match status" value="1"/>
</dbReference>
<sequence>MTALTRYRTALAIPGMARVMGAAFACRLLAGMVVLALLLVAHRATGSYASAGAVSGAYAVALAFTSPLWGRIADRRGPRTALAVASVLQSTCFTLFVLTAMTQPWPPALTVLAFLAGACTPPAGAISNTVIARVTDEEAKRTLFSLSGLLTETVFIAGPLIVAGVVAVLAPIYAVVVTAVTSAAGTWWLRGARAVRAIELDRLEDVENLALHRNPRLAHLLAVVVLGAFSLGALEVSLVAHADGLRMSAGVLLAAMACGGALGSFLYGGMRLPGSPLLQLVGALTLFGLLVATIGLGPGAVATLVVLTVAGAVNGPSDALQTMLVGDYSTDATKSQAFAVLIAANWVGFAAGNGIAGVLVERYSPGAGAVAAAVTTVVAAGSLLVPLARKRTPVAG</sequence>
<gene>
    <name evidence="2" type="ORF">ACFOWZ_04225</name>
</gene>
<comment type="caution">
    <text evidence="2">The sequence shown here is derived from an EMBL/GenBank/DDBJ whole genome shotgun (WGS) entry which is preliminary data.</text>
</comment>
<feature type="transmembrane region" description="Helical" evidence="1">
    <location>
        <begin position="168"/>
        <end position="189"/>
    </location>
</feature>
<dbReference type="Proteomes" id="UP001595690">
    <property type="component" value="Unassembled WGS sequence"/>
</dbReference>
<name>A0ABV8BK13_9PSEU</name>
<dbReference type="Gene3D" id="1.20.1250.20">
    <property type="entry name" value="MFS general substrate transporter like domains"/>
    <property type="match status" value="1"/>
</dbReference>
<feature type="transmembrane region" description="Helical" evidence="1">
    <location>
        <begin position="217"/>
        <end position="241"/>
    </location>
</feature>
<proteinExistence type="predicted"/>
<keyword evidence="1" id="KW-0472">Membrane</keyword>
<dbReference type="SUPFAM" id="SSF103473">
    <property type="entry name" value="MFS general substrate transporter"/>
    <property type="match status" value="1"/>
</dbReference>
<accession>A0ABV8BK13</accession>
<evidence type="ECO:0000313" key="3">
    <source>
        <dbReference type="Proteomes" id="UP001595690"/>
    </source>
</evidence>
<feature type="transmembrane region" description="Helical" evidence="1">
    <location>
        <begin position="21"/>
        <end position="42"/>
    </location>
</feature>